<evidence type="ECO:0000313" key="3">
    <source>
        <dbReference type="Proteomes" id="UP001642487"/>
    </source>
</evidence>
<accession>A0ABP0XRB6</accession>
<gene>
    <name evidence="2" type="ORF">CITCOLO1_LOCUS2348</name>
</gene>
<evidence type="ECO:0000313" key="2">
    <source>
        <dbReference type="EMBL" id="CAK9310713.1"/>
    </source>
</evidence>
<dbReference type="Proteomes" id="UP001642487">
    <property type="component" value="Chromosome 10"/>
</dbReference>
<feature type="region of interest" description="Disordered" evidence="1">
    <location>
        <begin position="1"/>
        <end position="22"/>
    </location>
</feature>
<evidence type="ECO:0000256" key="1">
    <source>
        <dbReference type="SAM" id="MobiDB-lite"/>
    </source>
</evidence>
<keyword evidence="3" id="KW-1185">Reference proteome</keyword>
<feature type="compositionally biased region" description="Low complexity" evidence="1">
    <location>
        <begin position="10"/>
        <end position="19"/>
    </location>
</feature>
<dbReference type="EMBL" id="OZ021744">
    <property type="protein sequence ID" value="CAK9310713.1"/>
    <property type="molecule type" value="Genomic_DNA"/>
</dbReference>
<sequence>MGVPQHKSQRSGSSSTPSSKADGLLCNVASALCRLCLSRNIDIVKDVNVNLPLYLKVDAQTKA</sequence>
<reference evidence="2 3" key="1">
    <citation type="submission" date="2024-03" db="EMBL/GenBank/DDBJ databases">
        <authorList>
            <person name="Gkanogiannis A."/>
            <person name="Becerra Lopez-Lavalle L."/>
        </authorList>
    </citation>
    <scope>NUCLEOTIDE SEQUENCE [LARGE SCALE GENOMIC DNA]</scope>
</reference>
<name>A0ABP0XRB6_9ROSI</name>
<proteinExistence type="predicted"/>
<organism evidence="2 3">
    <name type="scientific">Citrullus colocynthis</name>
    <name type="common">colocynth</name>
    <dbReference type="NCBI Taxonomy" id="252529"/>
    <lineage>
        <taxon>Eukaryota</taxon>
        <taxon>Viridiplantae</taxon>
        <taxon>Streptophyta</taxon>
        <taxon>Embryophyta</taxon>
        <taxon>Tracheophyta</taxon>
        <taxon>Spermatophyta</taxon>
        <taxon>Magnoliopsida</taxon>
        <taxon>eudicotyledons</taxon>
        <taxon>Gunneridae</taxon>
        <taxon>Pentapetalae</taxon>
        <taxon>rosids</taxon>
        <taxon>fabids</taxon>
        <taxon>Cucurbitales</taxon>
        <taxon>Cucurbitaceae</taxon>
        <taxon>Benincaseae</taxon>
        <taxon>Citrullus</taxon>
    </lineage>
</organism>
<protein>
    <submittedName>
        <fullName evidence="2">Uncharacterized protein</fullName>
    </submittedName>
</protein>